<sequence length="117" mass="13654">MEVNRYAFSRNYRYFILTLKSIFYNEFLSLSYVLEIALGPMFYIVDHFSKFLGPVTGLKRYKSCSADLKQLYFGAHFRYKLKCVKNSSWLCCDIKLLLLLALCISLVCLFTGTITQI</sequence>
<gene>
    <name evidence="2" type="ORF">Anas_07899</name>
</gene>
<protein>
    <submittedName>
        <fullName evidence="2">Uncharacterized protein</fullName>
    </submittedName>
</protein>
<feature type="transmembrane region" description="Helical" evidence="1">
    <location>
        <begin position="21"/>
        <end position="45"/>
    </location>
</feature>
<name>A0A5N5TH02_9CRUS</name>
<organism evidence="2 3">
    <name type="scientific">Armadillidium nasatum</name>
    <dbReference type="NCBI Taxonomy" id="96803"/>
    <lineage>
        <taxon>Eukaryota</taxon>
        <taxon>Metazoa</taxon>
        <taxon>Ecdysozoa</taxon>
        <taxon>Arthropoda</taxon>
        <taxon>Crustacea</taxon>
        <taxon>Multicrustacea</taxon>
        <taxon>Malacostraca</taxon>
        <taxon>Eumalacostraca</taxon>
        <taxon>Peracarida</taxon>
        <taxon>Isopoda</taxon>
        <taxon>Oniscidea</taxon>
        <taxon>Crinocheta</taxon>
        <taxon>Armadillidiidae</taxon>
        <taxon>Armadillidium</taxon>
    </lineage>
</organism>
<proteinExistence type="predicted"/>
<keyword evidence="1" id="KW-0812">Transmembrane</keyword>
<keyword evidence="1" id="KW-1133">Transmembrane helix</keyword>
<keyword evidence="1" id="KW-0472">Membrane</keyword>
<comment type="caution">
    <text evidence="2">The sequence shown here is derived from an EMBL/GenBank/DDBJ whole genome shotgun (WGS) entry which is preliminary data.</text>
</comment>
<dbReference type="EMBL" id="SEYY01001295">
    <property type="protein sequence ID" value="KAB7505368.1"/>
    <property type="molecule type" value="Genomic_DNA"/>
</dbReference>
<keyword evidence="3" id="KW-1185">Reference proteome</keyword>
<accession>A0A5N5TH02</accession>
<dbReference type="Proteomes" id="UP000326759">
    <property type="component" value="Unassembled WGS sequence"/>
</dbReference>
<evidence type="ECO:0000313" key="2">
    <source>
        <dbReference type="EMBL" id="KAB7505368.1"/>
    </source>
</evidence>
<dbReference type="AlphaFoldDB" id="A0A5N5TH02"/>
<evidence type="ECO:0000313" key="3">
    <source>
        <dbReference type="Proteomes" id="UP000326759"/>
    </source>
</evidence>
<evidence type="ECO:0000256" key="1">
    <source>
        <dbReference type="SAM" id="Phobius"/>
    </source>
</evidence>
<dbReference type="OrthoDB" id="331948at2759"/>
<feature type="transmembrane region" description="Helical" evidence="1">
    <location>
        <begin position="96"/>
        <end position="115"/>
    </location>
</feature>
<reference evidence="2 3" key="1">
    <citation type="journal article" date="2019" name="PLoS Biol.">
        <title>Sex chromosomes control vertical transmission of feminizing Wolbachia symbionts in an isopod.</title>
        <authorList>
            <person name="Becking T."/>
            <person name="Chebbi M.A."/>
            <person name="Giraud I."/>
            <person name="Moumen B."/>
            <person name="Laverre T."/>
            <person name="Caubet Y."/>
            <person name="Peccoud J."/>
            <person name="Gilbert C."/>
            <person name="Cordaux R."/>
        </authorList>
    </citation>
    <scope>NUCLEOTIDE SEQUENCE [LARGE SCALE GENOMIC DNA]</scope>
    <source>
        <strain evidence="2">ANa2</strain>
        <tissue evidence="2">Whole body excluding digestive tract and cuticle</tissue>
    </source>
</reference>